<organism evidence="3">
    <name type="scientific">Brassica cretica</name>
    <name type="common">Mustard</name>
    <dbReference type="NCBI Taxonomy" id="69181"/>
    <lineage>
        <taxon>Eukaryota</taxon>
        <taxon>Viridiplantae</taxon>
        <taxon>Streptophyta</taxon>
        <taxon>Embryophyta</taxon>
        <taxon>Tracheophyta</taxon>
        <taxon>Spermatophyta</taxon>
        <taxon>Magnoliopsida</taxon>
        <taxon>eudicotyledons</taxon>
        <taxon>Gunneridae</taxon>
        <taxon>Pentapetalae</taxon>
        <taxon>rosids</taxon>
        <taxon>malvids</taxon>
        <taxon>Brassicales</taxon>
        <taxon>Brassicaceae</taxon>
        <taxon>Brassiceae</taxon>
        <taxon>Brassica</taxon>
    </lineage>
</organism>
<evidence type="ECO:0000259" key="2">
    <source>
        <dbReference type="PROSITE" id="PS50181"/>
    </source>
</evidence>
<dbReference type="Pfam" id="PF00646">
    <property type="entry name" value="F-box"/>
    <property type="match status" value="1"/>
</dbReference>
<dbReference type="PANTHER" id="PTHR31293">
    <property type="entry name" value="RNI-LIKE SUPERFAMILY PROTEIN"/>
    <property type="match status" value="1"/>
</dbReference>
<feature type="domain" description="F-box" evidence="2">
    <location>
        <begin position="10"/>
        <end position="55"/>
    </location>
</feature>
<comment type="caution">
    <text evidence="3">The sequence shown here is derived from an EMBL/GenBank/DDBJ whole genome shotgun (WGS) entry which is preliminary data.</text>
</comment>
<evidence type="ECO:0000313" key="3">
    <source>
        <dbReference type="EMBL" id="KAF2601680.1"/>
    </source>
</evidence>
<feature type="compositionally biased region" description="Basic residues" evidence="1">
    <location>
        <begin position="213"/>
        <end position="225"/>
    </location>
</feature>
<dbReference type="InterPro" id="IPR055294">
    <property type="entry name" value="FBL60-like"/>
</dbReference>
<accession>A0A8S9L130</accession>
<reference evidence="3" key="1">
    <citation type="submission" date="2019-12" db="EMBL/GenBank/DDBJ databases">
        <title>Genome sequencing and annotation of Brassica cretica.</title>
        <authorList>
            <person name="Studholme D.J."/>
            <person name="Sarris P.F."/>
        </authorList>
    </citation>
    <scope>NUCLEOTIDE SEQUENCE</scope>
    <source>
        <strain evidence="3">PFS-102/07</strain>
        <tissue evidence="3">Leaf</tissue>
    </source>
</reference>
<dbReference type="SUPFAM" id="SSF81383">
    <property type="entry name" value="F-box domain"/>
    <property type="match status" value="1"/>
</dbReference>
<evidence type="ECO:0000256" key="1">
    <source>
        <dbReference type="SAM" id="MobiDB-lite"/>
    </source>
</evidence>
<protein>
    <recommendedName>
        <fullName evidence="2">F-box domain-containing protein</fullName>
    </recommendedName>
</protein>
<dbReference type="AlphaFoldDB" id="A0A8S9L130"/>
<dbReference type="CDD" id="cd22160">
    <property type="entry name" value="F-box_AtFBL13-like"/>
    <property type="match status" value="1"/>
</dbReference>
<dbReference type="Gene3D" id="1.20.1280.50">
    <property type="match status" value="1"/>
</dbReference>
<dbReference type="InterPro" id="IPR001810">
    <property type="entry name" value="F-box_dom"/>
</dbReference>
<dbReference type="EMBL" id="QGKY02000094">
    <property type="protein sequence ID" value="KAF2601680.1"/>
    <property type="molecule type" value="Genomic_DNA"/>
</dbReference>
<name>A0A8S9L130_BRACR</name>
<feature type="region of interest" description="Disordered" evidence="1">
    <location>
        <begin position="195"/>
        <end position="225"/>
    </location>
</feature>
<gene>
    <name evidence="3" type="ORF">F2Q70_00028947</name>
</gene>
<dbReference type="PANTHER" id="PTHR31293:SF12">
    <property type="entry name" value="RNI-LIKE SUPERFAMILY PROTEIN"/>
    <property type="match status" value="1"/>
</dbReference>
<sequence>MRSCCSSRDRDRISDLPDEILGKILSLVPTKVAVSTSVLSKRWRMNNNNNLLAHVDTLSFDESMVVYPNEEASRHQEKKDAEILAEAKRITEIRLAARRAADLDVSGNENIGLDKADGGPGCSVSPSSNSQLPATAVNLKPKVPTKTVCDEYLELRKEILTLLNLQKQNCIYYLTISNLQFVCLCLGISAERPIKKEPKRKGPGRQADTPSPAHKRPRKLKASDL</sequence>
<dbReference type="PROSITE" id="PS50181">
    <property type="entry name" value="FBOX"/>
    <property type="match status" value="1"/>
</dbReference>
<dbReference type="InterPro" id="IPR053781">
    <property type="entry name" value="F-box_AtFBL13-like"/>
</dbReference>
<proteinExistence type="predicted"/>
<dbReference type="InterPro" id="IPR036047">
    <property type="entry name" value="F-box-like_dom_sf"/>
</dbReference>